<dbReference type="GO" id="GO:0007165">
    <property type="term" value="P:signal transduction"/>
    <property type="evidence" value="ECO:0007669"/>
    <property type="project" value="TreeGrafter"/>
</dbReference>
<dbReference type="Pfam" id="PF00459">
    <property type="entry name" value="Inositol_P"/>
    <property type="match status" value="1"/>
</dbReference>
<name>A0A937DF41_9BACT</name>
<keyword evidence="6" id="KW-1185">Reference proteome</keyword>
<feature type="binding site" evidence="4">
    <location>
        <position position="99"/>
    </location>
    <ligand>
        <name>Mg(2+)</name>
        <dbReference type="ChEBI" id="CHEBI:18420"/>
        <label>1</label>
        <note>catalytic</note>
    </ligand>
</feature>
<evidence type="ECO:0000256" key="1">
    <source>
        <dbReference type="ARBA" id="ARBA00022723"/>
    </source>
</evidence>
<dbReference type="PRINTS" id="PR00377">
    <property type="entry name" value="IMPHPHTASES"/>
</dbReference>
<evidence type="ECO:0000256" key="2">
    <source>
        <dbReference type="ARBA" id="ARBA00022801"/>
    </source>
</evidence>
<comment type="cofactor">
    <cofactor evidence="4">
        <name>Mg(2+)</name>
        <dbReference type="ChEBI" id="CHEBI:18420"/>
    </cofactor>
</comment>
<feature type="binding site" evidence="4">
    <location>
        <position position="78"/>
    </location>
    <ligand>
        <name>Mg(2+)</name>
        <dbReference type="ChEBI" id="CHEBI:18420"/>
        <label>1</label>
        <note>catalytic</note>
    </ligand>
</feature>
<sequence length="288" mass="32255">MLSKEVLKTLCETAKAAAIEAGAYIQSCFDQSYEQKQKEAGHSKASQVVTEVDFKAQEIILKHLLPTITLYDLGLLTEEAPDDQSRLQKDYFWCIDPMDGTLAFTQKRSGYAVSIALVSKAGDPVIGVVYVPDQKLCYHAIKSSRVFVNEQPFQSTEREADNRLHVYMDKSMQSKAAYQQLTQGLKEWAASHQLEKVMYHQGYGAVRNALAVMQHSHACYFKFPKPQQGGGSIWDFAATRLFFEELGLGVTNAKGEKLHLNDPDTTFMNKLGVIYASQQALLKEIVDV</sequence>
<evidence type="ECO:0000313" key="5">
    <source>
        <dbReference type="EMBL" id="MBL0765842.1"/>
    </source>
</evidence>
<dbReference type="SUPFAM" id="SSF56655">
    <property type="entry name" value="Carbohydrate phosphatase"/>
    <property type="match status" value="1"/>
</dbReference>
<protein>
    <submittedName>
        <fullName evidence="5">Inositol monophosphatase</fullName>
    </submittedName>
</protein>
<accession>A0A937DF41</accession>
<dbReference type="EMBL" id="JAERQG010000002">
    <property type="protein sequence ID" value="MBL0765842.1"/>
    <property type="molecule type" value="Genomic_DNA"/>
</dbReference>
<keyword evidence="2" id="KW-0378">Hydrolase</keyword>
<dbReference type="AlphaFoldDB" id="A0A937DF41"/>
<dbReference type="InterPro" id="IPR000760">
    <property type="entry name" value="Inositol_monophosphatase-like"/>
</dbReference>
<dbReference type="PROSITE" id="PS00629">
    <property type="entry name" value="IMP_1"/>
    <property type="match status" value="1"/>
</dbReference>
<dbReference type="Proteomes" id="UP000642920">
    <property type="component" value="Unassembled WGS sequence"/>
</dbReference>
<dbReference type="GO" id="GO:0006020">
    <property type="term" value="P:inositol metabolic process"/>
    <property type="evidence" value="ECO:0007669"/>
    <property type="project" value="TreeGrafter"/>
</dbReference>
<dbReference type="Gene3D" id="3.40.190.80">
    <property type="match status" value="1"/>
</dbReference>
<dbReference type="GO" id="GO:0008934">
    <property type="term" value="F:inositol monophosphate 1-phosphatase activity"/>
    <property type="evidence" value="ECO:0007669"/>
    <property type="project" value="TreeGrafter"/>
</dbReference>
<dbReference type="PANTHER" id="PTHR20854:SF4">
    <property type="entry name" value="INOSITOL-1-MONOPHOSPHATASE-RELATED"/>
    <property type="match status" value="1"/>
</dbReference>
<evidence type="ECO:0000313" key="6">
    <source>
        <dbReference type="Proteomes" id="UP000642920"/>
    </source>
</evidence>
<keyword evidence="3 4" id="KW-0460">Magnesium</keyword>
<feature type="binding site" evidence="4">
    <location>
        <position position="235"/>
    </location>
    <ligand>
        <name>Mg(2+)</name>
        <dbReference type="ChEBI" id="CHEBI:18420"/>
        <label>1</label>
        <note>catalytic</note>
    </ligand>
</feature>
<comment type="caution">
    <text evidence="5">The sequence shown here is derived from an EMBL/GenBank/DDBJ whole genome shotgun (WGS) entry which is preliminary data.</text>
</comment>
<evidence type="ECO:0000256" key="4">
    <source>
        <dbReference type="PIRSR" id="PIRSR600760-2"/>
    </source>
</evidence>
<evidence type="ECO:0000256" key="3">
    <source>
        <dbReference type="ARBA" id="ARBA00022842"/>
    </source>
</evidence>
<keyword evidence="1 4" id="KW-0479">Metal-binding</keyword>
<dbReference type="GO" id="GO:0046872">
    <property type="term" value="F:metal ion binding"/>
    <property type="evidence" value="ECO:0007669"/>
    <property type="project" value="UniProtKB-KW"/>
</dbReference>
<organism evidence="5 6">
    <name type="scientific">Marivirga atlantica</name>
    <dbReference type="NCBI Taxonomy" id="1548457"/>
    <lineage>
        <taxon>Bacteria</taxon>
        <taxon>Pseudomonadati</taxon>
        <taxon>Bacteroidota</taxon>
        <taxon>Cytophagia</taxon>
        <taxon>Cytophagales</taxon>
        <taxon>Marivirgaceae</taxon>
        <taxon>Marivirga</taxon>
    </lineage>
</organism>
<reference evidence="5" key="1">
    <citation type="submission" date="2021-01" db="EMBL/GenBank/DDBJ databases">
        <title>Marivirga sp. nov., isolated from intertidal surface sediments.</title>
        <authorList>
            <person name="Zhang M."/>
        </authorList>
    </citation>
    <scope>NUCLEOTIDE SEQUENCE</scope>
    <source>
        <strain evidence="5">SM1354</strain>
    </source>
</reference>
<dbReference type="RefSeq" id="WP_201921216.1">
    <property type="nucleotide sequence ID" value="NZ_JAERQG010000002.1"/>
</dbReference>
<gene>
    <name evidence="5" type="ORF">JKP34_11310</name>
</gene>
<dbReference type="InterPro" id="IPR020583">
    <property type="entry name" value="Inositol_monoP_metal-BS"/>
</dbReference>
<dbReference type="PANTHER" id="PTHR20854">
    <property type="entry name" value="INOSITOL MONOPHOSPHATASE"/>
    <property type="match status" value="1"/>
</dbReference>
<proteinExistence type="predicted"/>
<feature type="binding site" evidence="4">
    <location>
        <position position="96"/>
    </location>
    <ligand>
        <name>Mg(2+)</name>
        <dbReference type="ChEBI" id="CHEBI:18420"/>
        <label>1</label>
        <note>catalytic</note>
    </ligand>
</feature>
<dbReference type="Gene3D" id="3.30.540.10">
    <property type="entry name" value="Fructose-1,6-Bisphosphatase, subunit A, domain 1"/>
    <property type="match status" value="1"/>
</dbReference>